<gene>
    <name evidence="1" type="ORF">PECUL_23A048287</name>
</gene>
<name>A0AAD1S7M3_PELCU</name>
<accession>A0AAD1S7M3</accession>
<organism evidence="1 2">
    <name type="scientific">Pelobates cultripes</name>
    <name type="common">Western spadefoot toad</name>
    <dbReference type="NCBI Taxonomy" id="61616"/>
    <lineage>
        <taxon>Eukaryota</taxon>
        <taxon>Metazoa</taxon>
        <taxon>Chordata</taxon>
        <taxon>Craniata</taxon>
        <taxon>Vertebrata</taxon>
        <taxon>Euteleostomi</taxon>
        <taxon>Amphibia</taxon>
        <taxon>Batrachia</taxon>
        <taxon>Anura</taxon>
        <taxon>Pelobatoidea</taxon>
        <taxon>Pelobatidae</taxon>
        <taxon>Pelobates</taxon>
    </lineage>
</organism>
<evidence type="ECO:0000313" key="2">
    <source>
        <dbReference type="Proteomes" id="UP001295444"/>
    </source>
</evidence>
<reference evidence="1" key="1">
    <citation type="submission" date="2022-03" db="EMBL/GenBank/DDBJ databases">
        <authorList>
            <person name="Alioto T."/>
            <person name="Alioto T."/>
            <person name="Gomez Garrido J."/>
        </authorList>
    </citation>
    <scope>NUCLEOTIDE SEQUENCE</scope>
</reference>
<protein>
    <submittedName>
        <fullName evidence="1">Uncharacterized protein</fullName>
    </submittedName>
</protein>
<proteinExistence type="predicted"/>
<dbReference type="AlphaFoldDB" id="A0AAD1S7M3"/>
<evidence type="ECO:0000313" key="1">
    <source>
        <dbReference type="EMBL" id="CAH2294373.1"/>
    </source>
</evidence>
<keyword evidence="2" id="KW-1185">Reference proteome</keyword>
<sequence length="122" mass="12820">MHPPGPGTYVGVVAVRLHHSLCGRTAAAREGTDQVYTLRALGSLAVFMACRELWPHAGAALSLTYKSDRAANIKMGGTWSRSPLGSAASRLSVLAEGALDSTTLHIKGPHALSGEGERNRQS</sequence>
<dbReference type="EMBL" id="OW240916">
    <property type="protein sequence ID" value="CAH2294373.1"/>
    <property type="molecule type" value="Genomic_DNA"/>
</dbReference>
<dbReference type="Proteomes" id="UP001295444">
    <property type="component" value="Chromosome 05"/>
</dbReference>